<dbReference type="Pfam" id="PF21858">
    <property type="entry name" value="DUF6914"/>
    <property type="match status" value="1"/>
</dbReference>
<dbReference type="EMBL" id="MCBR01015079">
    <property type="protein sequence ID" value="RKF62052.1"/>
    <property type="molecule type" value="Genomic_DNA"/>
</dbReference>
<evidence type="ECO:0000313" key="1">
    <source>
        <dbReference type="EMBL" id="RKF62052.1"/>
    </source>
</evidence>
<dbReference type="AlphaFoldDB" id="A0A420HXD2"/>
<organism evidence="1 2">
    <name type="scientific">Golovinomyces cichoracearum</name>
    <dbReference type="NCBI Taxonomy" id="62708"/>
    <lineage>
        <taxon>Eukaryota</taxon>
        <taxon>Fungi</taxon>
        <taxon>Dikarya</taxon>
        <taxon>Ascomycota</taxon>
        <taxon>Pezizomycotina</taxon>
        <taxon>Leotiomycetes</taxon>
        <taxon>Erysiphales</taxon>
        <taxon>Erysiphaceae</taxon>
        <taxon>Golovinomyces</taxon>
    </lineage>
</organism>
<proteinExistence type="predicted"/>
<sequence length="218" mass="25598">MYHSGFYMKVRFPQYLNRFPPHILYRSSLISPIFISLTQMLIDKDRIYIALYARGGAPTMINKEDMYHWALLIGPKIENEKAKGTRFHVKERLVATGQRQWFYDELPVSLHATNMLLVRVKIGKILDNKRLRKVLRNCPIRQGEQDWNCVSWVKEALEALWRNEKVLGTAITDWDKVRDGAMSFCQRKIDQHRFDGKGNFDMKMPPTLCLLEGKELIP</sequence>
<accession>A0A420HXD2</accession>
<name>A0A420HXD2_9PEZI</name>
<evidence type="ECO:0000313" key="2">
    <source>
        <dbReference type="Proteomes" id="UP000285405"/>
    </source>
</evidence>
<protein>
    <submittedName>
        <fullName evidence="1">Uncharacterized protein</fullName>
    </submittedName>
</protein>
<dbReference type="Proteomes" id="UP000285405">
    <property type="component" value="Unassembled WGS sequence"/>
</dbReference>
<gene>
    <name evidence="1" type="ORF">GcC1_150002</name>
</gene>
<dbReference type="InterPro" id="IPR054208">
    <property type="entry name" value="DUF6914"/>
</dbReference>
<dbReference type="OrthoDB" id="2679825at2759"/>
<reference evidence="1 2" key="1">
    <citation type="journal article" date="2018" name="BMC Genomics">
        <title>Comparative genome analyses reveal sequence features reflecting distinct modes of host-adaptation between dicot and monocot powdery mildew.</title>
        <authorList>
            <person name="Wu Y."/>
            <person name="Ma X."/>
            <person name="Pan Z."/>
            <person name="Kale S.D."/>
            <person name="Song Y."/>
            <person name="King H."/>
            <person name="Zhang Q."/>
            <person name="Presley C."/>
            <person name="Deng X."/>
            <person name="Wei C.I."/>
            <person name="Xiao S."/>
        </authorList>
    </citation>
    <scope>NUCLEOTIDE SEQUENCE [LARGE SCALE GENOMIC DNA]</scope>
    <source>
        <strain evidence="1">UCSC1</strain>
    </source>
</reference>
<comment type="caution">
    <text evidence="1">The sequence shown here is derived from an EMBL/GenBank/DDBJ whole genome shotgun (WGS) entry which is preliminary data.</text>
</comment>